<feature type="domain" description="Schlafen group 3-like DNA/RNA helicase" evidence="1">
    <location>
        <begin position="1"/>
        <end position="126"/>
    </location>
</feature>
<protein>
    <submittedName>
        <fullName evidence="2">ATP/GTP-binding protein</fullName>
    </submittedName>
</protein>
<evidence type="ECO:0000259" key="1">
    <source>
        <dbReference type="Pfam" id="PF09848"/>
    </source>
</evidence>
<evidence type="ECO:0000313" key="2">
    <source>
        <dbReference type="EMBL" id="EQD33980.1"/>
    </source>
</evidence>
<dbReference type="AlphaFoldDB" id="T0ZVM7"/>
<dbReference type="EMBL" id="AUZZ01009291">
    <property type="protein sequence ID" value="EQD33980.1"/>
    <property type="molecule type" value="Genomic_DNA"/>
</dbReference>
<accession>T0ZVM7</accession>
<comment type="caution">
    <text evidence="2">The sequence shown here is derived from an EMBL/GenBank/DDBJ whole genome shotgun (WGS) entry which is preliminary data.</text>
</comment>
<feature type="non-terminal residue" evidence="2">
    <location>
        <position position="1"/>
    </location>
</feature>
<reference evidence="2" key="1">
    <citation type="submission" date="2013-08" db="EMBL/GenBank/DDBJ databases">
        <authorList>
            <person name="Mendez C."/>
            <person name="Richter M."/>
            <person name="Ferrer M."/>
            <person name="Sanchez J."/>
        </authorList>
    </citation>
    <scope>NUCLEOTIDE SEQUENCE</scope>
</reference>
<dbReference type="Pfam" id="PF09848">
    <property type="entry name" value="SLFN-g3_helicase"/>
    <property type="match status" value="1"/>
</dbReference>
<reference evidence="2" key="2">
    <citation type="journal article" date="2014" name="ISME J.">
        <title>Microbial stratification in low pH oxic and suboxic macroscopic growths along an acid mine drainage.</title>
        <authorList>
            <person name="Mendez-Garcia C."/>
            <person name="Mesa V."/>
            <person name="Sprenger R.R."/>
            <person name="Richter M."/>
            <person name="Diez M.S."/>
            <person name="Solano J."/>
            <person name="Bargiela R."/>
            <person name="Golyshina O.V."/>
            <person name="Manteca A."/>
            <person name="Ramos J.L."/>
            <person name="Gallego J.R."/>
            <person name="Llorente I."/>
            <person name="Martins Dos Santos V.A."/>
            <person name="Jensen O.N."/>
            <person name="Pelaez A.I."/>
            <person name="Sanchez J."/>
            <person name="Ferrer M."/>
        </authorList>
    </citation>
    <scope>NUCLEOTIDE SEQUENCE</scope>
</reference>
<name>T0ZVM7_9ZZZZ</name>
<sequence length="136" mass="15483">AMNLMGELSSRHYNTHYATGSRAFTSTLRKILGSRSSLQLRYFNSYSTEPENGVDVLVADEAHRLWHLDIDRFKKKEQRSDKLIVEQLVRASRVSVFFVDNLQIIRPSEVGSSTYIEEHAASCGALVYKIQTRCAV</sequence>
<dbReference type="InterPro" id="IPR018647">
    <property type="entry name" value="SLFN_3-like_DNA/RNA_helicase"/>
</dbReference>
<gene>
    <name evidence="2" type="ORF">B2A_12873</name>
</gene>
<organism evidence="2">
    <name type="scientific">mine drainage metagenome</name>
    <dbReference type="NCBI Taxonomy" id="410659"/>
    <lineage>
        <taxon>unclassified sequences</taxon>
        <taxon>metagenomes</taxon>
        <taxon>ecological metagenomes</taxon>
    </lineage>
</organism>
<proteinExistence type="predicted"/>